<name>A0ABR8QH13_9CELL</name>
<comment type="caution">
    <text evidence="3">The sequence shown here is derived from an EMBL/GenBank/DDBJ whole genome shotgun (WGS) entry which is preliminary data.</text>
</comment>
<accession>A0ABR8QH13</accession>
<comment type="catalytic activity">
    <reaction evidence="1">
        <text>5-oxo-L-proline + ATP + 2 H2O = L-glutamate + ADP + phosphate + H(+)</text>
        <dbReference type="Rhea" id="RHEA:10348"/>
        <dbReference type="ChEBI" id="CHEBI:15377"/>
        <dbReference type="ChEBI" id="CHEBI:15378"/>
        <dbReference type="ChEBI" id="CHEBI:29985"/>
        <dbReference type="ChEBI" id="CHEBI:30616"/>
        <dbReference type="ChEBI" id="CHEBI:43474"/>
        <dbReference type="ChEBI" id="CHEBI:58402"/>
        <dbReference type="ChEBI" id="CHEBI:456216"/>
        <dbReference type="EC" id="3.5.2.9"/>
    </reaction>
</comment>
<keyword evidence="1" id="KW-0378">Hydrolase</keyword>
<dbReference type="InterPro" id="IPR005501">
    <property type="entry name" value="LamB/YcsF/PxpA-like"/>
</dbReference>
<evidence type="ECO:0000313" key="3">
    <source>
        <dbReference type="EMBL" id="MBD7919718.1"/>
    </source>
</evidence>
<dbReference type="NCBIfam" id="NF003814">
    <property type="entry name" value="PRK05406.1-3"/>
    <property type="match status" value="1"/>
</dbReference>
<evidence type="ECO:0000256" key="1">
    <source>
        <dbReference type="HAMAP-Rule" id="MF_00691"/>
    </source>
</evidence>
<dbReference type="PANTHER" id="PTHR30292:SF0">
    <property type="entry name" value="5-OXOPROLINASE SUBUNIT A"/>
    <property type="match status" value="1"/>
</dbReference>
<comment type="function">
    <text evidence="1">Catalyzes the cleavage of 5-oxoproline to form L-glutamate coupled to the hydrolysis of ATP to ADP and inorganic phosphate.</text>
</comment>
<protein>
    <recommendedName>
        <fullName evidence="1">5-oxoprolinase subunit A</fullName>
        <shortName evidence="1">5-OPase subunit A</shortName>
        <ecNumber evidence="1">3.5.2.9</ecNumber>
    </recommendedName>
    <alternativeName>
        <fullName evidence="1">5-oxoprolinase (ATP-hydrolyzing) subunit A</fullName>
    </alternativeName>
</protein>
<dbReference type="Pfam" id="PF03746">
    <property type="entry name" value="LamB_YcsF"/>
    <property type="match status" value="1"/>
</dbReference>
<comment type="subunit">
    <text evidence="1">Forms a complex composed of PxpA, PxpB and PxpC.</text>
</comment>
<sequence length="282" mass="28310">MGVIDLNADLGEGDGPWRLEPPADAALLDLVSSANVATGYHGGDAATMALTCAGAVARGVAIGAHPSYDDRDGFGRRRFDVAPAVLRAQVAYQVGALLAVATSVGARVTHVKPHGALYNAVVHDEDQARAVVEAVAATDPTLTLLGLPGSRLLALARAAGLRVMTEAFLDRGYAPDGTLVPRGRPGALVVDPEEAAARAVRMAVDGVVVAVDGSVVELTPGSLCVHSDTPGAVGIARAVRAALAAAAVDVRPFADAPHPGSGSGGGLAGPVARDAAGRRARP</sequence>
<dbReference type="RefSeq" id="WP_191784372.1">
    <property type="nucleotide sequence ID" value="NZ_JACSQV010000015.1"/>
</dbReference>
<dbReference type="Proteomes" id="UP000604241">
    <property type="component" value="Unassembled WGS sequence"/>
</dbReference>
<keyword evidence="4" id="KW-1185">Reference proteome</keyword>
<organism evidence="3 4">
    <name type="scientific">Cellulomonas avistercoris</name>
    <dbReference type="NCBI Taxonomy" id="2762242"/>
    <lineage>
        <taxon>Bacteria</taxon>
        <taxon>Bacillati</taxon>
        <taxon>Actinomycetota</taxon>
        <taxon>Actinomycetes</taxon>
        <taxon>Micrococcales</taxon>
        <taxon>Cellulomonadaceae</taxon>
        <taxon>Cellulomonas</taxon>
    </lineage>
</organism>
<feature type="region of interest" description="Disordered" evidence="2">
    <location>
        <begin position="256"/>
        <end position="282"/>
    </location>
</feature>
<evidence type="ECO:0000313" key="4">
    <source>
        <dbReference type="Proteomes" id="UP000604241"/>
    </source>
</evidence>
<dbReference type="HAMAP" id="MF_00691">
    <property type="entry name" value="PxpA"/>
    <property type="match status" value="1"/>
</dbReference>
<keyword evidence="1" id="KW-0547">Nucleotide-binding</keyword>
<dbReference type="CDD" id="cd10787">
    <property type="entry name" value="LamB_YcsF_like"/>
    <property type="match status" value="1"/>
</dbReference>
<dbReference type="PANTHER" id="PTHR30292">
    <property type="entry name" value="UNCHARACTERIZED PROTEIN YBGL-RELATED"/>
    <property type="match status" value="1"/>
</dbReference>
<evidence type="ECO:0000256" key="2">
    <source>
        <dbReference type="SAM" id="MobiDB-lite"/>
    </source>
</evidence>
<dbReference type="InterPro" id="IPR011330">
    <property type="entry name" value="Glyco_hydro/deAcase_b/a-brl"/>
</dbReference>
<dbReference type="SUPFAM" id="SSF88713">
    <property type="entry name" value="Glycoside hydrolase/deacetylase"/>
    <property type="match status" value="1"/>
</dbReference>
<gene>
    <name evidence="1" type="primary">pxpA</name>
    <name evidence="3" type="ORF">H9657_15715</name>
</gene>
<keyword evidence="1" id="KW-0067">ATP-binding</keyword>
<reference evidence="3 4" key="1">
    <citation type="submission" date="2020-08" db="EMBL/GenBank/DDBJ databases">
        <title>A Genomic Blueprint of the Chicken Gut Microbiome.</title>
        <authorList>
            <person name="Gilroy R."/>
            <person name="Ravi A."/>
            <person name="Getino M."/>
            <person name="Pursley I."/>
            <person name="Horton D.L."/>
            <person name="Alikhan N.-F."/>
            <person name="Baker D."/>
            <person name="Gharbi K."/>
            <person name="Hall N."/>
            <person name="Watson M."/>
            <person name="Adriaenssens E.M."/>
            <person name="Foster-Nyarko E."/>
            <person name="Jarju S."/>
            <person name="Secka A."/>
            <person name="Antonio M."/>
            <person name="Oren A."/>
            <person name="Chaudhuri R."/>
            <person name="La Ragione R.M."/>
            <person name="Hildebrand F."/>
            <person name="Pallen M.J."/>
        </authorList>
    </citation>
    <scope>NUCLEOTIDE SEQUENCE [LARGE SCALE GENOMIC DNA]</scope>
    <source>
        <strain evidence="3 4">Sa3CUA2</strain>
    </source>
</reference>
<proteinExistence type="inferred from homology"/>
<dbReference type="NCBIfam" id="NF003816">
    <property type="entry name" value="PRK05406.1-5"/>
    <property type="match status" value="1"/>
</dbReference>
<comment type="similarity">
    <text evidence="1">Belongs to the LamB/PxpA family.</text>
</comment>
<dbReference type="Gene3D" id="3.20.20.370">
    <property type="entry name" value="Glycoside hydrolase/deacetylase"/>
    <property type="match status" value="1"/>
</dbReference>
<dbReference type="EC" id="3.5.2.9" evidence="1"/>
<dbReference type="EMBL" id="JACSQV010000015">
    <property type="protein sequence ID" value="MBD7919718.1"/>
    <property type="molecule type" value="Genomic_DNA"/>
</dbReference>